<dbReference type="PANTHER" id="PTHR11264">
    <property type="entry name" value="URACIL-DNA GLYCOSYLASE"/>
    <property type="match status" value="1"/>
</dbReference>
<organism evidence="9 10">
    <name type="scientific">Tetrapyrgos nigripes</name>
    <dbReference type="NCBI Taxonomy" id="182062"/>
    <lineage>
        <taxon>Eukaryota</taxon>
        <taxon>Fungi</taxon>
        <taxon>Dikarya</taxon>
        <taxon>Basidiomycota</taxon>
        <taxon>Agaricomycotina</taxon>
        <taxon>Agaricomycetes</taxon>
        <taxon>Agaricomycetidae</taxon>
        <taxon>Agaricales</taxon>
        <taxon>Marasmiineae</taxon>
        <taxon>Marasmiaceae</taxon>
        <taxon>Tetrapyrgos</taxon>
    </lineage>
</organism>
<dbReference type="Gene3D" id="3.40.470.10">
    <property type="entry name" value="Uracil-DNA glycosylase-like domain"/>
    <property type="match status" value="1"/>
</dbReference>
<dbReference type="InterPro" id="IPR018085">
    <property type="entry name" value="Ura-DNA_Glyclase_AS"/>
</dbReference>
<keyword evidence="5" id="KW-0539">Nucleus</keyword>
<name>A0A8H5GLA1_9AGAR</name>
<dbReference type="SMART" id="SM00987">
    <property type="entry name" value="UreE_C"/>
    <property type="match status" value="1"/>
</dbReference>
<evidence type="ECO:0000313" key="10">
    <source>
        <dbReference type="Proteomes" id="UP000559256"/>
    </source>
</evidence>
<reference evidence="9 10" key="1">
    <citation type="journal article" date="2020" name="ISME J.">
        <title>Uncovering the hidden diversity of litter-decomposition mechanisms in mushroom-forming fungi.</title>
        <authorList>
            <person name="Floudas D."/>
            <person name="Bentzer J."/>
            <person name="Ahren D."/>
            <person name="Johansson T."/>
            <person name="Persson P."/>
            <person name="Tunlid A."/>
        </authorList>
    </citation>
    <scope>NUCLEOTIDE SEQUENCE [LARGE SCALE GENOMIC DNA]</scope>
    <source>
        <strain evidence="9 10">CBS 291.85</strain>
    </source>
</reference>
<dbReference type="SUPFAM" id="SSF52141">
    <property type="entry name" value="Uracil-DNA glycosylase-like"/>
    <property type="match status" value="1"/>
</dbReference>
<dbReference type="OrthoDB" id="10031947at2759"/>
<accession>A0A8H5GLA1</accession>
<comment type="caution">
    <text evidence="9">The sequence shown here is derived from an EMBL/GenBank/DDBJ whole genome shotgun (WGS) entry which is preliminary data.</text>
</comment>
<evidence type="ECO:0000256" key="2">
    <source>
        <dbReference type="ARBA" id="ARBA00022763"/>
    </source>
</evidence>
<keyword evidence="4 5" id="KW-0234">DNA repair</keyword>
<dbReference type="InterPro" id="IPR002043">
    <property type="entry name" value="UDG_fam1"/>
</dbReference>
<keyword evidence="10" id="KW-1185">Reference proteome</keyword>
<comment type="subcellular location">
    <subcellularLocation>
        <location evidence="5">Mitochondrion</location>
    </subcellularLocation>
    <subcellularLocation>
        <location evidence="5">Nucleus</location>
    </subcellularLocation>
</comment>
<dbReference type="AlphaFoldDB" id="A0A8H5GLA1"/>
<dbReference type="InterPro" id="IPR005122">
    <property type="entry name" value="Uracil-DNA_glycosylase-like"/>
</dbReference>
<evidence type="ECO:0000256" key="7">
    <source>
        <dbReference type="SAM" id="MobiDB-lite"/>
    </source>
</evidence>
<dbReference type="EMBL" id="JAACJM010000020">
    <property type="protein sequence ID" value="KAF5367126.1"/>
    <property type="molecule type" value="Genomic_DNA"/>
</dbReference>
<evidence type="ECO:0000256" key="4">
    <source>
        <dbReference type="ARBA" id="ARBA00023204"/>
    </source>
</evidence>
<dbReference type="GO" id="GO:0005634">
    <property type="term" value="C:nucleus"/>
    <property type="evidence" value="ECO:0007669"/>
    <property type="project" value="UniProtKB-SubCell"/>
</dbReference>
<dbReference type="Proteomes" id="UP000559256">
    <property type="component" value="Unassembled WGS sequence"/>
</dbReference>
<dbReference type="GO" id="GO:0097510">
    <property type="term" value="P:base-excision repair, AP site formation via deaminated base removal"/>
    <property type="evidence" value="ECO:0007669"/>
    <property type="project" value="TreeGrafter"/>
</dbReference>
<proteinExistence type="inferred from homology"/>
<protein>
    <recommendedName>
        <fullName evidence="5">Uracil-DNA glycosylase</fullName>
        <shortName evidence="5">UDG</shortName>
        <ecNumber evidence="5">3.2.2.27</ecNumber>
    </recommendedName>
</protein>
<feature type="active site" description="Proton acceptor" evidence="5 6">
    <location>
        <position position="186"/>
    </location>
</feature>
<dbReference type="PROSITE" id="PS00130">
    <property type="entry name" value="U_DNA_GLYCOSYLASE"/>
    <property type="match status" value="1"/>
</dbReference>
<dbReference type="InterPro" id="IPR036895">
    <property type="entry name" value="Uracil-DNA_glycosylase-like_sf"/>
</dbReference>
<evidence type="ECO:0000256" key="6">
    <source>
        <dbReference type="PROSITE-ProRule" id="PRU10072"/>
    </source>
</evidence>
<keyword evidence="5" id="KW-0496">Mitochondrion</keyword>
<dbReference type="HAMAP" id="MF_00148">
    <property type="entry name" value="UDG"/>
    <property type="match status" value="1"/>
</dbReference>
<feature type="region of interest" description="Disordered" evidence="7">
    <location>
        <begin position="1"/>
        <end position="51"/>
    </location>
</feature>
<dbReference type="SMART" id="SM00986">
    <property type="entry name" value="UDG"/>
    <property type="match status" value="1"/>
</dbReference>
<dbReference type="PANTHER" id="PTHR11264:SF0">
    <property type="entry name" value="URACIL-DNA GLYCOSYLASE"/>
    <property type="match status" value="1"/>
</dbReference>
<dbReference type="GO" id="GO:0005739">
    <property type="term" value="C:mitochondrion"/>
    <property type="evidence" value="ECO:0007669"/>
    <property type="project" value="UniProtKB-SubCell"/>
</dbReference>
<dbReference type="NCBIfam" id="NF003588">
    <property type="entry name" value="PRK05254.1-1"/>
    <property type="match status" value="1"/>
</dbReference>
<gene>
    <name evidence="5" type="primary">UNG1</name>
    <name evidence="9" type="ORF">D9758_003995</name>
</gene>
<evidence type="ECO:0000313" key="9">
    <source>
        <dbReference type="EMBL" id="KAF5367126.1"/>
    </source>
</evidence>
<feature type="domain" description="Uracil-DNA glycosylase-like" evidence="8">
    <location>
        <begin position="171"/>
        <end position="369"/>
    </location>
</feature>
<keyword evidence="3 5" id="KW-0378">Hydrolase</keyword>
<evidence type="ECO:0000259" key="8">
    <source>
        <dbReference type="SMART" id="SM00986"/>
    </source>
</evidence>
<dbReference type="Pfam" id="PF03167">
    <property type="entry name" value="UDG"/>
    <property type="match status" value="1"/>
</dbReference>
<evidence type="ECO:0000256" key="3">
    <source>
        <dbReference type="ARBA" id="ARBA00022801"/>
    </source>
</evidence>
<keyword evidence="2 5" id="KW-0227">DNA damage</keyword>
<comment type="catalytic activity">
    <reaction evidence="5">
        <text>Hydrolyzes single-stranded DNA or mismatched double-stranded DNA and polynucleotides, releasing free uracil.</text>
        <dbReference type="EC" id="3.2.2.27"/>
    </reaction>
</comment>
<comment type="function">
    <text evidence="5">Excises uracil residues from the DNA which can arise as a result of misincorporation of dUMP residues by DNA polymerase or due to deamination of cytosine.</text>
</comment>
<sequence>MTSHSEDSAVYLEDLDTPKSSQKSETSVTAPVSNGAPLAKKDASKNPSLKRQATLDAMFSQKTSSEPSAKKLRLDASTSSLSTLNGLQKLNSIPFSLKAFRDSLNEEQSTLLQLECQTLGKSWFKVLKDEIKKPYFIALKRFLWKEGLRSINDSVKPLTVYPSPADIYRWSNTPLGRVKVVIIGQDPYPGRGQAQGLCFSVPLGVAVPGSLLNIYAEIKAEYPDFVPPRHGCVHTLSHVSVIPAYSSGRWTLSIQISNLSAWASNGVLMLNTCLSVQPGNPGSHSGKGWEQFTDKVVDVVNKYGGANLPSGGGVGRGVVFMAWGAFAQERVAKLDKTKHLILTSAHPSPRAAHRGFLGNGHFRAANEWLEKKYGAEGKVDWCRLDVPSATSDGSPKPSQ</sequence>
<dbReference type="CDD" id="cd10027">
    <property type="entry name" value="UDG-F1-like"/>
    <property type="match status" value="1"/>
</dbReference>
<feature type="compositionally biased region" description="Polar residues" evidence="7">
    <location>
        <begin position="18"/>
        <end position="32"/>
    </location>
</feature>
<dbReference type="EC" id="3.2.2.27" evidence="5"/>
<evidence type="ECO:0000256" key="5">
    <source>
        <dbReference type="HAMAP-Rule" id="MF_03166"/>
    </source>
</evidence>
<dbReference type="GO" id="GO:0004844">
    <property type="term" value="F:uracil DNA N-glycosylase activity"/>
    <property type="evidence" value="ECO:0007669"/>
    <property type="project" value="UniProtKB-UniRule"/>
</dbReference>
<evidence type="ECO:0000256" key="1">
    <source>
        <dbReference type="ARBA" id="ARBA00008184"/>
    </source>
</evidence>
<comment type="similarity">
    <text evidence="1 5">Belongs to the uracil-DNA glycosylase (UDG) superfamily. UNG family.</text>
</comment>